<dbReference type="KEGG" id="rbi:RB2501_09220"/>
<dbReference type="SUPFAM" id="SSF50156">
    <property type="entry name" value="PDZ domain-like"/>
    <property type="match status" value="1"/>
</dbReference>
<dbReference type="SUPFAM" id="SSF55486">
    <property type="entry name" value="Metalloproteases ('zincins'), catalytic domain"/>
    <property type="match status" value="1"/>
</dbReference>
<dbReference type="Proteomes" id="UP000009049">
    <property type="component" value="Chromosome"/>
</dbReference>
<accession>A4CJG4</accession>
<dbReference type="STRING" id="313596.RB2501_09220"/>
<reference evidence="1 2" key="1">
    <citation type="journal article" date="2009" name="J. Bacteriol.">
        <title>Complete genome sequence of Robiginitalea biformata HTCC2501.</title>
        <authorList>
            <person name="Oh H.M."/>
            <person name="Giovannoni S.J."/>
            <person name="Lee K."/>
            <person name="Ferriera S."/>
            <person name="Johnson J."/>
            <person name="Cho J.C."/>
        </authorList>
    </citation>
    <scope>NUCLEOTIDE SEQUENCE [LARGE SCALE GENOMIC DNA]</scope>
    <source>
        <strain evidence="2">ATCC BAA-864 / HTCC2501 / KCTC 12146</strain>
    </source>
</reference>
<proteinExistence type="predicted"/>
<dbReference type="InterPro" id="IPR036034">
    <property type="entry name" value="PDZ_sf"/>
</dbReference>
<dbReference type="Gene3D" id="1.10.390.10">
    <property type="entry name" value="Neutral Protease Domain 2"/>
    <property type="match status" value="1"/>
</dbReference>
<dbReference type="HOGENOM" id="CLU_035703_0_0_10"/>
<dbReference type="RefSeq" id="WP_015753828.1">
    <property type="nucleotide sequence ID" value="NC_013222.1"/>
</dbReference>
<dbReference type="EMBL" id="CP001712">
    <property type="protein sequence ID" value="EAR17072.1"/>
    <property type="molecule type" value="Genomic_DNA"/>
</dbReference>
<sequence>MRRIVFLCRVIAPALFVMFSGCQPEPVLPGLDYKISRSSWDSLPALQVRIAFQPAENGKTRLLFADNAWGQDSLWNTVKDLRMHAGQGTSVINRDSGWVEISHATGTGPLEVGYKIIQDQPLSGDPSLTYRPIVQPEYFHVFAHNLLMVPEHYQAGGKAGEGQGQASGEGFGNRAAVRLSWEGWEAPGVVHNSFGSQQPEQDLGAIDLDRFMSAVFVGGDFRVLTADVKGNTVHLAIRGDWIPFSPEEVMDLLRQTLAAQRDFWQDHSQPYFTVTMRPFSLERGSSYQGTGLTNSFATSVSNNASTSLDQLVYLFNHELMHNWIGHAIENESEEAQYWFSEGFTEYYTAKNIAAYGIAGKDWGYYIEAVNEKIRQLAASPVRTAPNSDITYENFWSSRDYEKLPYYRGFLFAFYLDQQIRAVSERRKSLDNLMRDLLKDSREKGIKLSGGHFVKRANAYLVEDLQPFFHKYIENGELLPLEDYFRDLELDFKTGADLFHLGFTFSPERDSVISVDPESAAFASGVRKGDRVLSRSIYMGATDKEVELVVRRNGREYPVSYLPRRKEPIPQLLDTPENREALSK</sequence>
<dbReference type="OrthoDB" id="9778516at2"/>
<dbReference type="PROSITE" id="PS51257">
    <property type="entry name" value="PROKAR_LIPOPROTEIN"/>
    <property type="match status" value="1"/>
</dbReference>
<evidence type="ECO:0000313" key="2">
    <source>
        <dbReference type="Proteomes" id="UP000009049"/>
    </source>
</evidence>
<dbReference type="eggNOG" id="COG3975">
    <property type="taxonomic scope" value="Bacteria"/>
</dbReference>
<name>A4CJG4_ROBBH</name>
<dbReference type="AlphaFoldDB" id="A4CJG4"/>
<gene>
    <name evidence="1" type="ordered locus">RB2501_09220</name>
</gene>
<organism evidence="1 2">
    <name type="scientific">Robiginitalea biformata (strain ATCC BAA-864 / DSM 15991 / KCTC 12146 / HTCC2501)</name>
    <dbReference type="NCBI Taxonomy" id="313596"/>
    <lineage>
        <taxon>Bacteria</taxon>
        <taxon>Pseudomonadati</taxon>
        <taxon>Bacteroidota</taxon>
        <taxon>Flavobacteriia</taxon>
        <taxon>Flavobacteriales</taxon>
        <taxon>Flavobacteriaceae</taxon>
        <taxon>Robiginitalea</taxon>
    </lineage>
</organism>
<keyword evidence="2" id="KW-1185">Reference proteome</keyword>
<dbReference type="InterPro" id="IPR027268">
    <property type="entry name" value="Peptidase_M4/M1_CTD_sf"/>
</dbReference>
<evidence type="ECO:0000313" key="1">
    <source>
        <dbReference type="EMBL" id="EAR17072.1"/>
    </source>
</evidence>
<protein>
    <submittedName>
        <fullName evidence="1">Uncharacterized protein</fullName>
    </submittedName>
</protein>